<accession>A0A5J6DBG1</accession>
<name>A0A5J6DBG1_9CAUD</name>
<gene>
    <name evidence="1" type="ORF">pEpSNUABM08_48</name>
</gene>
<protein>
    <recommendedName>
        <fullName evidence="3">Nucleoside 2-deoxyribosyltransferase</fullName>
    </recommendedName>
</protein>
<evidence type="ECO:0008006" key="3">
    <source>
        <dbReference type="Google" id="ProtNLM"/>
    </source>
</evidence>
<reference evidence="1 2" key="1">
    <citation type="submission" date="2019-07" db="EMBL/GenBank/DDBJ databases">
        <title>Complete genome sequence of bacteriophage infecting Erwinia pyrifoliae.</title>
        <authorList>
            <person name="Kim S.G."/>
            <person name="Park S.C."/>
        </authorList>
    </citation>
    <scope>NUCLEOTIDE SEQUENCE [LARGE SCALE GENOMIC DNA]</scope>
</reference>
<organism evidence="1 2">
    <name type="scientific">Erwinia phage pEp_SNUABM_08</name>
    <dbReference type="NCBI Taxonomy" id="2593268"/>
    <lineage>
        <taxon>Viruses</taxon>
        <taxon>Duplodnaviria</taxon>
        <taxon>Heunggongvirae</taxon>
        <taxon>Uroviricota</taxon>
        <taxon>Caudoviricetes</taxon>
        <taxon>Casjensviridae</taxon>
        <taxon>Gwanakrovirus</taxon>
        <taxon>Gwanakrovirus SNUABM08</taxon>
    </lineage>
</organism>
<sequence length="190" mass="21049">MKLVYIAGPYRAPCQQGVEANIRAARQVAIALLKALHHKPIVEVIGGHGYDDAPESRSILEKMGREAPYPVIPHMNTALFDFTEGISGIDADYWLRGTMRQMLDCSYVILVSPDAAKKSIGTRNEVVEANRAGIPVFEDVPAFLYYLNNETFRVQVTERVNIIKQDPTGYGVGRTLHVFGSPLDESQSSQ</sequence>
<dbReference type="Proteomes" id="UP000325507">
    <property type="component" value="Segment"/>
</dbReference>
<evidence type="ECO:0000313" key="1">
    <source>
        <dbReference type="EMBL" id="QEQ94795.1"/>
    </source>
</evidence>
<proteinExistence type="predicted"/>
<dbReference type="Gene3D" id="3.40.50.10400">
    <property type="entry name" value="Hypothetical protein PA1492"/>
    <property type="match status" value="1"/>
</dbReference>
<dbReference type="EMBL" id="MN184886">
    <property type="protein sequence ID" value="QEQ94795.1"/>
    <property type="molecule type" value="Genomic_DNA"/>
</dbReference>
<evidence type="ECO:0000313" key="2">
    <source>
        <dbReference type="Proteomes" id="UP000325507"/>
    </source>
</evidence>
<keyword evidence="2" id="KW-1185">Reference proteome</keyword>